<dbReference type="Proteomes" id="UP000306477">
    <property type="component" value="Unassembled WGS sequence"/>
</dbReference>
<dbReference type="STRING" id="1033734.GCA_000285535_00948"/>
<keyword evidence="2" id="KW-1185">Reference proteome</keyword>
<evidence type="ECO:0000313" key="1">
    <source>
        <dbReference type="EMBL" id="THE09099.1"/>
    </source>
</evidence>
<dbReference type="EMBL" id="SLUB01000107">
    <property type="protein sequence ID" value="THE09099.1"/>
    <property type="molecule type" value="Genomic_DNA"/>
</dbReference>
<gene>
    <name evidence="1" type="ORF">E1I69_23710</name>
</gene>
<evidence type="ECO:0000313" key="2">
    <source>
        <dbReference type="Proteomes" id="UP000306477"/>
    </source>
</evidence>
<comment type="caution">
    <text evidence="1">The sequence shown here is derived from an EMBL/GenBank/DDBJ whole genome shotgun (WGS) entry which is preliminary data.</text>
</comment>
<organism evidence="1 2">
    <name type="scientific">Bacillus timonensis</name>
    <dbReference type="NCBI Taxonomy" id="1033734"/>
    <lineage>
        <taxon>Bacteria</taxon>
        <taxon>Bacillati</taxon>
        <taxon>Bacillota</taxon>
        <taxon>Bacilli</taxon>
        <taxon>Bacillales</taxon>
        <taxon>Bacillaceae</taxon>
        <taxon>Bacillus</taxon>
    </lineage>
</organism>
<protein>
    <submittedName>
        <fullName evidence="1">Uncharacterized protein</fullName>
    </submittedName>
</protein>
<dbReference type="RefSeq" id="WP_136381974.1">
    <property type="nucleotide sequence ID" value="NZ_SLUB01000107.1"/>
</dbReference>
<dbReference type="OrthoDB" id="2626088at2"/>
<proteinExistence type="predicted"/>
<sequence>MKKDNDPSFDPDDTYGVFKSEMEVDSDVNEDMNRERLLDESVEAFIKSENELPKKFERKRKNPS</sequence>
<dbReference type="AlphaFoldDB" id="A0A4S3PIG3"/>
<name>A0A4S3PIG3_9BACI</name>
<accession>A0A4S3PIG3</accession>
<reference evidence="1 2" key="1">
    <citation type="journal article" date="2019" name="Indoor Air">
        <title>Impacts of indoor surface finishes on bacterial viability.</title>
        <authorList>
            <person name="Hu J."/>
            <person name="Maamar S.B."/>
            <person name="Glawe A.J."/>
            <person name="Gottel N."/>
            <person name="Gilbert J.A."/>
            <person name="Hartmann E.M."/>
        </authorList>
    </citation>
    <scope>NUCLEOTIDE SEQUENCE [LARGE SCALE GENOMIC DNA]</scope>
    <source>
        <strain evidence="1 2">AF060A6</strain>
    </source>
</reference>